<sequence length="554" mass="59268">MERRLGARGVTHHHVLPVVGSKELVAWLPTQLGLGPGDKVAFPRLAYPTYEVGARLARADHVAYDDPTELDPAGLKLLWLNSPSNPTGRVLSKEELTRIVAWAREHGVLVFSDECYIELGWEADPVSVLHPDVNGGSYDGIVSVHSLSKRSNLAGYRAAFLAGDPAVLGPLLQIRKHGGMMTSAPTQAAVVAALGDDTHVRVQRERYAARRTALREALLAHGFRIEHSEASLYLWATRDESCWTTIAHLATLGILAAPGDFYGPAGADFIRVALTATDERVKAAVTRLTPDPPRRRLAPEAPRPGGASPSGGQPWRRPAPAAPRPGDGQPPRPRPAVAASHPAGLWRPPPRPAALGSRPAVGSRSAGRWGHIPRPLGSGGGWAQPPTPGTGQQGATAPTQERRRGPGRTPGPVAVSRGRASAHRQPLHRRTLRKGTRRLLHGLADRRHLRGRTRGLGDIVHGGPVQRGHPAEVGRSRQLGRRARGTGRTDPGGRSRSDDQCGTGDPTGQGRTWCSFDGGDADAVSTARPPRRLRRGHAKSWQCVALSAVYDPCG</sequence>
<dbReference type="InterPro" id="IPR015422">
    <property type="entry name" value="PyrdxlP-dep_Trfase_small"/>
</dbReference>
<dbReference type="GO" id="GO:0008483">
    <property type="term" value="F:transaminase activity"/>
    <property type="evidence" value="ECO:0007669"/>
    <property type="project" value="UniProtKB-KW"/>
</dbReference>
<evidence type="ECO:0000313" key="6">
    <source>
        <dbReference type="EMBL" id="BFO15050.1"/>
    </source>
</evidence>
<reference evidence="6" key="1">
    <citation type="submission" date="2024-06" db="EMBL/GenBank/DDBJ databases">
        <authorList>
            <consortium name="consrtm"/>
            <person name="Uemura M."/>
            <person name="Terahara T."/>
        </authorList>
    </citation>
    <scope>NUCLEOTIDE SEQUENCE</scope>
    <source>
        <strain evidence="6">KM77-8</strain>
    </source>
</reference>
<dbReference type="Gene3D" id="3.40.640.10">
    <property type="entry name" value="Type I PLP-dependent aspartate aminotransferase-like (Major domain)"/>
    <property type="match status" value="1"/>
</dbReference>
<dbReference type="NCBIfam" id="TIGR03539">
    <property type="entry name" value="DapC_actino"/>
    <property type="match status" value="1"/>
</dbReference>
<feature type="compositionally biased region" description="Polar residues" evidence="4">
    <location>
        <begin position="389"/>
        <end position="399"/>
    </location>
</feature>
<dbReference type="EMBL" id="AP035768">
    <property type="protein sequence ID" value="BFO15050.1"/>
    <property type="molecule type" value="Genomic_DNA"/>
</dbReference>
<evidence type="ECO:0000259" key="5">
    <source>
        <dbReference type="Pfam" id="PF00155"/>
    </source>
</evidence>
<dbReference type="PANTHER" id="PTHR42832">
    <property type="entry name" value="AMINO ACID AMINOTRANSFERASE"/>
    <property type="match status" value="1"/>
</dbReference>
<dbReference type="SUPFAM" id="SSF53383">
    <property type="entry name" value="PLP-dependent transferases"/>
    <property type="match status" value="1"/>
</dbReference>
<feature type="domain" description="Aminotransferase class I/classII large" evidence="5">
    <location>
        <begin position="14"/>
        <end position="288"/>
    </location>
</feature>
<dbReference type="InterPro" id="IPR015424">
    <property type="entry name" value="PyrdxlP-dep_Trfase"/>
</dbReference>
<evidence type="ECO:0000256" key="4">
    <source>
        <dbReference type="SAM" id="MobiDB-lite"/>
    </source>
</evidence>
<dbReference type="Pfam" id="PF00155">
    <property type="entry name" value="Aminotran_1_2"/>
    <property type="match status" value="1"/>
</dbReference>
<evidence type="ECO:0000256" key="1">
    <source>
        <dbReference type="ARBA" id="ARBA00001933"/>
    </source>
</evidence>
<dbReference type="InterPro" id="IPR004839">
    <property type="entry name" value="Aminotransferase_I/II_large"/>
</dbReference>
<feature type="compositionally biased region" description="Low complexity" evidence="4">
    <location>
        <begin position="299"/>
        <end position="319"/>
    </location>
</feature>
<comment type="cofactor">
    <cofactor evidence="1">
        <name>pyridoxal 5'-phosphate</name>
        <dbReference type="ChEBI" id="CHEBI:597326"/>
    </cofactor>
</comment>
<organism evidence="6">
    <name type="scientific">Streptomyces haneummycinicus</name>
    <dbReference type="NCBI Taxonomy" id="3074435"/>
    <lineage>
        <taxon>Bacteria</taxon>
        <taxon>Bacillati</taxon>
        <taxon>Actinomycetota</taxon>
        <taxon>Actinomycetes</taxon>
        <taxon>Kitasatosporales</taxon>
        <taxon>Streptomycetaceae</taxon>
        <taxon>Streptomyces</taxon>
    </lineage>
</organism>
<keyword evidence="2" id="KW-0032">Aminotransferase</keyword>
<feature type="compositionally biased region" description="Basic residues" evidence="4">
    <location>
        <begin position="529"/>
        <end position="538"/>
    </location>
</feature>
<feature type="region of interest" description="Disordered" evidence="4">
    <location>
        <begin position="284"/>
        <end position="427"/>
    </location>
</feature>
<feature type="compositionally biased region" description="Pro residues" evidence="4">
    <location>
        <begin position="320"/>
        <end position="334"/>
    </location>
</feature>
<dbReference type="Gene3D" id="3.90.1150.10">
    <property type="entry name" value="Aspartate Aminotransferase, domain 1"/>
    <property type="match status" value="1"/>
</dbReference>
<dbReference type="InterPro" id="IPR050881">
    <property type="entry name" value="LL-DAP_aminotransferase"/>
</dbReference>
<proteinExistence type="predicted"/>
<evidence type="ECO:0000256" key="2">
    <source>
        <dbReference type="ARBA" id="ARBA00022576"/>
    </source>
</evidence>
<reference evidence="6" key="2">
    <citation type="submission" date="2024-07" db="EMBL/GenBank/DDBJ databases">
        <title>Streptomyces haneummycinica sp. nov., a new antibiotic-producing actinobacterium isolated from marine sediment.</title>
        <authorList>
            <person name="Uemura M."/>
            <person name="Hamada M."/>
            <person name="Hirano S."/>
            <person name="Kobayashi K."/>
            <person name="Ohshiro T."/>
            <person name="Kobayashi T."/>
            <person name="Terahara T."/>
        </authorList>
    </citation>
    <scope>NUCLEOTIDE SEQUENCE</scope>
    <source>
        <strain evidence="6">KM77-8</strain>
    </source>
</reference>
<evidence type="ECO:0000256" key="3">
    <source>
        <dbReference type="ARBA" id="ARBA00022679"/>
    </source>
</evidence>
<dbReference type="AlphaFoldDB" id="A0AAT9HCM0"/>
<dbReference type="PANTHER" id="PTHR42832:SF3">
    <property type="entry name" value="L-GLUTAMINE--4-(METHYLSULFANYL)-2-OXOBUTANOATE AMINOTRANSFERASE"/>
    <property type="match status" value="1"/>
</dbReference>
<keyword evidence="3" id="KW-0808">Transferase</keyword>
<name>A0AAT9HCM0_9ACTN</name>
<accession>A0AAT9HCM0</accession>
<dbReference type="CDD" id="cd00609">
    <property type="entry name" value="AAT_like"/>
    <property type="match status" value="1"/>
</dbReference>
<feature type="region of interest" description="Disordered" evidence="4">
    <location>
        <begin position="454"/>
        <end position="538"/>
    </location>
</feature>
<dbReference type="GO" id="GO:0030170">
    <property type="term" value="F:pyridoxal phosphate binding"/>
    <property type="evidence" value="ECO:0007669"/>
    <property type="project" value="InterPro"/>
</dbReference>
<dbReference type="InterPro" id="IPR019880">
    <property type="entry name" value="OxyQ"/>
</dbReference>
<dbReference type="InterPro" id="IPR015421">
    <property type="entry name" value="PyrdxlP-dep_Trfase_major"/>
</dbReference>
<gene>
    <name evidence="6" type="ORF">SHKM778_14380</name>
</gene>
<protein>
    <recommendedName>
        <fullName evidence="5">Aminotransferase class I/classII large domain-containing protein</fullName>
    </recommendedName>
</protein>